<feature type="domain" description="Zn(2)-C6 fungal-type" evidence="5">
    <location>
        <begin position="36"/>
        <end position="67"/>
    </location>
</feature>
<comment type="subcellular location">
    <subcellularLocation>
        <location evidence="1">Nucleus</location>
    </subcellularLocation>
</comment>
<evidence type="ECO:0000256" key="1">
    <source>
        <dbReference type="ARBA" id="ARBA00004123"/>
    </source>
</evidence>
<name>A0ABR3P2J8_9PEZI</name>
<evidence type="ECO:0000313" key="7">
    <source>
        <dbReference type="Proteomes" id="UP001562354"/>
    </source>
</evidence>
<keyword evidence="3" id="KW-0539">Nucleus</keyword>
<organism evidence="6 7">
    <name type="scientific">Neodothiora populina</name>
    <dbReference type="NCBI Taxonomy" id="2781224"/>
    <lineage>
        <taxon>Eukaryota</taxon>
        <taxon>Fungi</taxon>
        <taxon>Dikarya</taxon>
        <taxon>Ascomycota</taxon>
        <taxon>Pezizomycotina</taxon>
        <taxon>Dothideomycetes</taxon>
        <taxon>Dothideomycetidae</taxon>
        <taxon>Dothideales</taxon>
        <taxon>Dothioraceae</taxon>
        <taxon>Neodothiora</taxon>
    </lineage>
</organism>
<dbReference type="SMART" id="SM00066">
    <property type="entry name" value="GAL4"/>
    <property type="match status" value="1"/>
</dbReference>
<reference evidence="6 7" key="1">
    <citation type="submission" date="2024-07" db="EMBL/GenBank/DDBJ databases">
        <title>Draft sequence of the Neodothiora populina.</title>
        <authorList>
            <person name="Drown D.D."/>
            <person name="Schuette U.S."/>
            <person name="Buechlein A.B."/>
            <person name="Rusch D.R."/>
            <person name="Winton L.W."/>
            <person name="Adams G.A."/>
        </authorList>
    </citation>
    <scope>NUCLEOTIDE SEQUENCE [LARGE SCALE GENOMIC DNA]</scope>
    <source>
        <strain evidence="6 7">CPC 39397</strain>
    </source>
</reference>
<feature type="compositionally biased region" description="Basic and acidic residues" evidence="4">
    <location>
        <begin position="72"/>
        <end position="81"/>
    </location>
</feature>
<dbReference type="PANTHER" id="PTHR31001:SF49">
    <property type="entry name" value="ZN(II)2CYS6 TRANSCRIPTION FACTOR (EUROFUNG)"/>
    <property type="match status" value="1"/>
</dbReference>
<dbReference type="RefSeq" id="XP_069196565.1">
    <property type="nucleotide sequence ID" value="XM_069348171.1"/>
</dbReference>
<feature type="region of interest" description="Disordered" evidence="4">
    <location>
        <begin position="1"/>
        <end position="28"/>
    </location>
</feature>
<proteinExistence type="predicted"/>
<dbReference type="InterPro" id="IPR007219">
    <property type="entry name" value="XnlR_reg_dom"/>
</dbReference>
<dbReference type="Gene3D" id="4.10.240.10">
    <property type="entry name" value="Zn(2)-C6 fungal-type DNA-binding domain"/>
    <property type="match status" value="1"/>
</dbReference>
<dbReference type="GeneID" id="95978198"/>
<dbReference type="Proteomes" id="UP001562354">
    <property type="component" value="Unassembled WGS sequence"/>
</dbReference>
<dbReference type="CDD" id="cd12148">
    <property type="entry name" value="fungal_TF_MHR"/>
    <property type="match status" value="1"/>
</dbReference>
<dbReference type="SMART" id="SM00906">
    <property type="entry name" value="Fungal_trans"/>
    <property type="match status" value="1"/>
</dbReference>
<accession>A0ABR3P2J8</accession>
<keyword evidence="7" id="KW-1185">Reference proteome</keyword>
<keyword evidence="2" id="KW-0479">Metal-binding</keyword>
<dbReference type="InterPro" id="IPR001138">
    <property type="entry name" value="Zn2Cys6_DnaBD"/>
</dbReference>
<dbReference type="PROSITE" id="PS50048">
    <property type="entry name" value="ZN2_CY6_FUNGAL_2"/>
    <property type="match status" value="1"/>
</dbReference>
<comment type="caution">
    <text evidence="6">The sequence shown here is derived from an EMBL/GenBank/DDBJ whole genome shotgun (WGS) entry which is preliminary data.</text>
</comment>
<sequence>MSSLSHHQSVFHITKPSVPNDGAHSGARKRNRQAVSCAACRARKLKCDRQLPCTGCAKRGDSDSCIYANDNTSDRSHRDGTPRTSEAQFRLQRLESIVTSLMQMPSDSGRPQNECNAEEAGMECVNMPQVISSGGHLDMRGSESNYFGNTHWTTILENIREIQGVLETTSDDNDQIDSSTPIDGADIVFGSLQPLTMNEACKSLPPRSTVDRMLAVYFNAKQIQFLGLTHTGKFLREYESFWADASSVSLLWMSMLFSILFISSRIEQAKTFDGSVYTNEISQNIYFTRARQALIAGEYQKGKPYSVESVTIYGMCKYTQCDDPDSDVWMIMGVATRLAVKMGYHRDPRHLGQVSAFEGEMRRRVFFYVQTFDLILSFSAGLPAMIREEECDVDPPSNLWDSDFDEDCEVLPPSRPPTDPTPMLYYCTKDRLLRVFRSVFRLAMSFESHAYADILKLDKELDEVRSSIPPTLRPKPLSSSIVDPPDLIVNRRHLETMYLKVLCVLHRKYLTHDRSNPNFQYSRDRCTSAALRLLEYQMELQIACRPGGQLYEERWMLSSINQQNFLLAAMIICLDFYEVAKSPEFASSEERASQSKKQELLKRAYDIWVSFGDLSREAQRAAKVISALLSKVQRPDMAFTPSASSRSNPTSLGSILSEPGLTNVSIALISPEDLIHGESASNDSVREQMHASFDSLQVNMSCVNPLDTLFDTSDNFDWALLDQGFFDRLQNVDQNFQL</sequence>
<protein>
    <recommendedName>
        <fullName evidence="5">Zn(2)-C6 fungal-type domain-containing protein</fullName>
    </recommendedName>
</protein>
<dbReference type="SUPFAM" id="SSF57701">
    <property type="entry name" value="Zn2/Cys6 DNA-binding domain"/>
    <property type="match status" value="1"/>
</dbReference>
<dbReference type="PANTHER" id="PTHR31001">
    <property type="entry name" value="UNCHARACTERIZED TRANSCRIPTIONAL REGULATORY PROTEIN"/>
    <property type="match status" value="1"/>
</dbReference>
<evidence type="ECO:0000256" key="3">
    <source>
        <dbReference type="ARBA" id="ARBA00023242"/>
    </source>
</evidence>
<dbReference type="Pfam" id="PF00172">
    <property type="entry name" value="Zn_clus"/>
    <property type="match status" value="1"/>
</dbReference>
<feature type="region of interest" description="Disordered" evidence="4">
    <location>
        <begin position="67"/>
        <end position="87"/>
    </location>
</feature>
<dbReference type="InterPro" id="IPR050613">
    <property type="entry name" value="Sec_Metabolite_Reg"/>
</dbReference>
<evidence type="ECO:0000259" key="5">
    <source>
        <dbReference type="PROSITE" id="PS50048"/>
    </source>
</evidence>
<dbReference type="CDD" id="cd00067">
    <property type="entry name" value="GAL4"/>
    <property type="match status" value="1"/>
</dbReference>
<dbReference type="InterPro" id="IPR036864">
    <property type="entry name" value="Zn2-C6_fun-type_DNA-bd_sf"/>
</dbReference>
<evidence type="ECO:0000256" key="2">
    <source>
        <dbReference type="ARBA" id="ARBA00022723"/>
    </source>
</evidence>
<evidence type="ECO:0000313" key="6">
    <source>
        <dbReference type="EMBL" id="KAL1296883.1"/>
    </source>
</evidence>
<dbReference type="EMBL" id="JBFMKM010000016">
    <property type="protein sequence ID" value="KAL1296883.1"/>
    <property type="molecule type" value="Genomic_DNA"/>
</dbReference>
<dbReference type="PROSITE" id="PS00463">
    <property type="entry name" value="ZN2_CY6_FUNGAL_1"/>
    <property type="match status" value="1"/>
</dbReference>
<dbReference type="Pfam" id="PF04082">
    <property type="entry name" value="Fungal_trans"/>
    <property type="match status" value="1"/>
</dbReference>
<gene>
    <name evidence="6" type="ORF">AAFC00_004498</name>
</gene>
<evidence type="ECO:0000256" key="4">
    <source>
        <dbReference type="SAM" id="MobiDB-lite"/>
    </source>
</evidence>